<reference evidence="1 2" key="1">
    <citation type="submission" date="2022-04" db="EMBL/GenBank/DDBJ databases">
        <title>Diverse halophilic archaea isolated from saline environments.</title>
        <authorList>
            <person name="Cui H.-L."/>
        </authorList>
    </citation>
    <scope>NUCLEOTIDE SEQUENCE [LARGE SCALE GENOMIC DNA]</scope>
    <source>
        <strain evidence="1 2">XZYJT49</strain>
    </source>
</reference>
<evidence type="ECO:0000313" key="2">
    <source>
        <dbReference type="Proteomes" id="UP000830729"/>
    </source>
</evidence>
<sequence>MGLKKSLLSGIVAFVVATLAVRAVGGDGTKVGLLTGGSVALGTLLSGGSDDTEIEFEEVPAE</sequence>
<dbReference type="KEGG" id="halx:M0R89_11315"/>
<protein>
    <submittedName>
        <fullName evidence="1">Uncharacterized protein</fullName>
    </submittedName>
</protein>
<dbReference type="EMBL" id="CP096659">
    <property type="protein sequence ID" value="UPV73136.1"/>
    <property type="molecule type" value="Genomic_DNA"/>
</dbReference>
<name>A0A8U0HQX3_9EURY</name>
<dbReference type="AlphaFoldDB" id="A0A8U0HQX3"/>
<keyword evidence="2" id="KW-1185">Reference proteome</keyword>
<evidence type="ECO:0000313" key="1">
    <source>
        <dbReference type="EMBL" id="UPV73136.1"/>
    </source>
</evidence>
<dbReference type="Proteomes" id="UP000830729">
    <property type="component" value="Chromosome"/>
</dbReference>
<organism evidence="1 2">
    <name type="scientific">Halorussus limi</name>
    <dbReference type="NCBI Taxonomy" id="2938695"/>
    <lineage>
        <taxon>Archaea</taxon>
        <taxon>Methanobacteriati</taxon>
        <taxon>Methanobacteriota</taxon>
        <taxon>Stenosarchaea group</taxon>
        <taxon>Halobacteria</taxon>
        <taxon>Halobacteriales</taxon>
        <taxon>Haladaptataceae</taxon>
        <taxon>Halorussus</taxon>
    </lineage>
</organism>
<proteinExistence type="predicted"/>
<dbReference type="GeneID" id="72185796"/>
<dbReference type="RefSeq" id="WP_248649192.1">
    <property type="nucleotide sequence ID" value="NZ_CP096659.1"/>
</dbReference>
<accession>A0A8U0HQX3</accession>
<gene>
    <name evidence="1" type="ORF">M0R89_11315</name>
</gene>